<sequence>MKSCQTTTYPGMHVTIPNPYAPTSSMALHPQPPLGFLNTGNQVQTGQLSYITSPGILTTLQLGLENVPTGHPAPGTTATNPKFKDAAMALGVIHIITGLMHIGFGIVLGMLSINYHMSWAFCSVAFIGGYPFWGGLSFIASGSLSISAFKKPSPSLLKSTLATNIISVIFASVGLILFVWDLNTNGYYYQNYWMVLSGTGIVGVLAIFSLLEVSIACATVHFAYQTLLLGKRSALAVPTVHVANPLTQQPFPDPAIEERVPAYAPQPYPA</sequence>
<evidence type="ECO:0000256" key="1">
    <source>
        <dbReference type="ARBA" id="ARBA00004141"/>
    </source>
</evidence>
<evidence type="ECO:0000313" key="8">
    <source>
        <dbReference type="RefSeq" id="XP_005369753.1"/>
    </source>
</evidence>
<evidence type="ECO:0000256" key="4">
    <source>
        <dbReference type="ARBA" id="ARBA00022989"/>
    </source>
</evidence>
<organism evidence="7 8">
    <name type="scientific">Microtus ochrogaster</name>
    <name type="common">Prairie vole</name>
    <dbReference type="NCBI Taxonomy" id="79684"/>
    <lineage>
        <taxon>Eukaryota</taxon>
        <taxon>Metazoa</taxon>
        <taxon>Chordata</taxon>
        <taxon>Craniata</taxon>
        <taxon>Vertebrata</taxon>
        <taxon>Euteleostomi</taxon>
        <taxon>Mammalia</taxon>
        <taxon>Eutheria</taxon>
        <taxon>Euarchontoglires</taxon>
        <taxon>Glires</taxon>
        <taxon>Rodentia</taxon>
        <taxon>Myomorpha</taxon>
        <taxon>Muroidea</taxon>
        <taxon>Cricetidae</taxon>
        <taxon>Arvicolinae</taxon>
        <taxon>Microtus</taxon>
    </lineage>
</organism>
<evidence type="ECO:0000256" key="6">
    <source>
        <dbReference type="SAM" id="Phobius"/>
    </source>
</evidence>
<dbReference type="InterPro" id="IPR007237">
    <property type="entry name" value="CD20-like"/>
</dbReference>
<keyword evidence="4 6" id="KW-1133">Transmembrane helix</keyword>
<reference evidence="8" key="1">
    <citation type="submission" date="2025-08" db="UniProtKB">
        <authorList>
            <consortium name="RefSeq"/>
        </authorList>
    </citation>
    <scope>IDENTIFICATION</scope>
</reference>
<name>A0ABM0LNN4_MICOH</name>
<comment type="similarity">
    <text evidence="2">Belongs to the MS4A family.</text>
</comment>
<accession>A0ABM0LNN4</accession>
<dbReference type="Pfam" id="PF04103">
    <property type="entry name" value="CD20"/>
    <property type="match status" value="1"/>
</dbReference>
<dbReference type="GeneID" id="101996954"/>
<proteinExistence type="inferred from homology"/>
<feature type="transmembrane region" description="Helical" evidence="6">
    <location>
        <begin position="87"/>
        <end position="111"/>
    </location>
</feature>
<dbReference type="RefSeq" id="XP_005369753.1">
    <property type="nucleotide sequence ID" value="XM_005369696.1"/>
</dbReference>
<keyword evidence="5 6" id="KW-0472">Membrane</keyword>
<feature type="transmembrane region" description="Helical" evidence="6">
    <location>
        <begin position="192"/>
        <end position="224"/>
    </location>
</feature>
<dbReference type="InterPro" id="IPR030417">
    <property type="entry name" value="MS4A"/>
</dbReference>
<evidence type="ECO:0000313" key="7">
    <source>
        <dbReference type="Proteomes" id="UP000694915"/>
    </source>
</evidence>
<evidence type="ECO:0000256" key="3">
    <source>
        <dbReference type="ARBA" id="ARBA00022692"/>
    </source>
</evidence>
<evidence type="ECO:0000256" key="2">
    <source>
        <dbReference type="ARBA" id="ARBA00009565"/>
    </source>
</evidence>
<keyword evidence="7" id="KW-1185">Reference proteome</keyword>
<dbReference type="PANTHER" id="PTHR23320">
    <property type="entry name" value="MEMBRANE-SPANNING 4-DOMAINS SUBFAMILY A MS4A -RELATED"/>
    <property type="match status" value="1"/>
</dbReference>
<feature type="transmembrane region" description="Helical" evidence="6">
    <location>
        <begin position="117"/>
        <end position="140"/>
    </location>
</feature>
<dbReference type="Proteomes" id="UP000694915">
    <property type="component" value="Unplaced"/>
</dbReference>
<evidence type="ECO:0000256" key="5">
    <source>
        <dbReference type="ARBA" id="ARBA00023136"/>
    </source>
</evidence>
<comment type="subcellular location">
    <subcellularLocation>
        <location evidence="1">Membrane</location>
        <topology evidence="1">Multi-pass membrane protein</topology>
    </subcellularLocation>
</comment>
<feature type="transmembrane region" description="Helical" evidence="6">
    <location>
        <begin position="161"/>
        <end position="180"/>
    </location>
</feature>
<gene>
    <name evidence="8" type="primary">Ms4a12</name>
</gene>
<dbReference type="PANTHER" id="PTHR23320:SF72">
    <property type="entry name" value="MEMBRANE-SPANNING 4-DOMAINS SUBFAMILY A MEMBER 12"/>
    <property type="match status" value="1"/>
</dbReference>
<keyword evidence="3 6" id="KW-0812">Transmembrane</keyword>
<protein>
    <submittedName>
        <fullName evidence="8">Membrane-spanning 4-domains subfamily A member 12</fullName>
    </submittedName>
</protein>